<evidence type="ECO:0000256" key="3">
    <source>
        <dbReference type="ARBA" id="ARBA00023015"/>
    </source>
</evidence>
<dbReference type="OrthoDB" id="9796655at2"/>
<dbReference type="PRINTS" id="PR00038">
    <property type="entry name" value="HTHLUXR"/>
</dbReference>
<dbReference type="GO" id="GO:0000160">
    <property type="term" value="P:phosphorelay signal transduction system"/>
    <property type="evidence" value="ECO:0007669"/>
    <property type="project" value="UniProtKB-KW"/>
</dbReference>
<dbReference type="SMART" id="SM00421">
    <property type="entry name" value="HTH_LUXR"/>
    <property type="match status" value="1"/>
</dbReference>
<dbReference type="GO" id="GO:0006355">
    <property type="term" value="P:regulation of DNA-templated transcription"/>
    <property type="evidence" value="ECO:0007669"/>
    <property type="project" value="InterPro"/>
</dbReference>
<dbReference type="InterPro" id="IPR011006">
    <property type="entry name" value="CheY-like_superfamily"/>
</dbReference>
<keyword evidence="2" id="KW-0902">Two-component regulatory system</keyword>
<dbReference type="PROSITE" id="PS50110">
    <property type="entry name" value="RESPONSE_REGULATORY"/>
    <property type="match status" value="1"/>
</dbReference>
<evidence type="ECO:0000256" key="5">
    <source>
        <dbReference type="ARBA" id="ARBA00023163"/>
    </source>
</evidence>
<dbReference type="InterPro" id="IPR001789">
    <property type="entry name" value="Sig_transdc_resp-reg_receiver"/>
</dbReference>
<dbReference type="InterPro" id="IPR016032">
    <property type="entry name" value="Sig_transdc_resp-reg_C-effctor"/>
</dbReference>
<name>A0A2V1GWK8_9GAMM</name>
<dbReference type="EMBL" id="QDDL01000004">
    <property type="protein sequence ID" value="PVZ69057.1"/>
    <property type="molecule type" value="Genomic_DNA"/>
</dbReference>
<evidence type="ECO:0000256" key="4">
    <source>
        <dbReference type="ARBA" id="ARBA00023125"/>
    </source>
</evidence>
<dbReference type="InterPro" id="IPR000792">
    <property type="entry name" value="Tscrpt_reg_LuxR_C"/>
</dbReference>
<keyword evidence="3" id="KW-0805">Transcription regulation</keyword>
<evidence type="ECO:0000313" key="9">
    <source>
        <dbReference type="EMBL" id="PVZ69057.1"/>
    </source>
</evidence>
<comment type="caution">
    <text evidence="9">The sequence shown here is derived from an EMBL/GenBank/DDBJ whole genome shotgun (WGS) entry which is preliminary data.</text>
</comment>
<dbReference type="CDD" id="cd17535">
    <property type="entry name" value="REC_NarL-like"/>
    <property type="match status" value="1"/>
</dbReference>
<keyword evidence="10" id="KW-1185">Reference proteome</keyword>
<keyword evidence="4" id="KW-0238">DNA-binding</keyword>
<dbReference type="SMART" id="SM00448">
    <property type="entry name" value="REC"/>
    <property type="match status" value="1"/>
</dbReference>
<dbReference type="PANTHER" id="PTHR43214">
    <property type="entry name" value="TWO-COMPONENT RESPONSE REGULATOR"/>
    <property type="match status" value="1"/>
</dbReference>
<accession>A0A2V1GWK8</accession>
<dbReference type="CDD" id="cd06170">
    <property type="entry name" value="LuxR_C_like"/>
    <property type="match status" value="1"/>
</dbReference>
<dbReference type="Pfam" id="PF00072">
    <property type="entry name" value="Response_reg"/>
    <property type="match status" value="1"/>
</dbReference>
<dbReference type="Proteomes" id="UP000244906">
    <property type="component" value="Unassembled WGS sequence"/>
</dbReference>
<evidence type="ECO:0000256" key="1">
    <source>
        <dbReference type="ARBA" id="ARBA00022553"/>
    </source>
</evidence>
<evidence type="ECO:0000259" key="7">
    <source>
        <dbReference type="PROSITE" id="PS50043"/>
    </source>
</evidence>
<evidence type="ECO:0000256" key="2">
    <source>
        <dbReference type="ARBA" id="ARBA00023012"/>
    </source>
</evidence>
<dbReference type="Gene3D" id="3.40.50.2300">
    <property type="match status" value="1"/>
</dbReference>
<dbReference type="GO" id="GO:0003677">
    <property type="term" value="F:DNA binding"/>
    <property type="evidence" value="ECO:0007669"/>
    <property type="project" value="UniProtKB-KW"/>
</dbReference>
<evidence type="ECO:0000259" key="8">
    <source>
        <dbReference type="PROSITE" id="PS50110"/>
    </source>
</evidence>
<dbReference type="SUPFAM" id="SSF52172">
    <property type="entry name" value="CheY-like"/>
    <property type="match status" value="1"/>
</dbReference>
<protein>
    <submittedName>
        <fullName evidence="9">Two-component system response regulator UvrY</fullName>
    </submittedName>
</protein>
<evidence type="ECO:0000313" key="10">
    <source>
        <dbReference type="Proteomes" id="UP000244906"/>
    </source>
</evidence>
<organism evidence="9 10">
    <name type="scientific">Pelagibaculum spongiae</name>
    <dbReference type="NCBI Taxonomy" id="2080658"/>
    <lineage>
        <taxon>Bacteria</taxon>
        <taxon>Pseudomonadati</taxon>
        <taxon>Pseudomonadota</taxon>
        <taxon>Gammaproteobacteria</taxon>
        <taxon>Oceanospirillales</taxon>
        <taxon>Pelagibaculum</taxon>
    </lineage>
</organism>
<dbReference type="SUPFAM" id="SSF46894">
    <property type="entry name" value="C-terminal effector domain of the bipartite response regulators"/>
    <property type="match status" value="1"/>
</dbReference>
<feature type="domain" description="HTH luxR-type" evidence="7">
    <location>
        <begin position="142"/>
        <end position="207"/>
    </location>
</feature>
<feature type="domain" description="Response regulatory" evidence="8">
    <location>
        <begin position="3"/>
        <end position="119"/>
    </location>
</feature>
<dbReference type="NCBIfam" id="NF007018">
    <property type="entry name" value="PRK09483.1"/>
    <property type="match status" value="1"/>
</dbReference>
<proteinExistence type="predicted"/>
<dbReference type="InterPro" id="IPR058245">
    <property type="entry name" value="NreC/VraR/RcsB-like_REC"/>
</dbReference>
<sequence length="215" mass="24086">MIKVLVADDHELVRCGIRRLIDDVRDIKVVAEAANGEEAVKLARKHRPHVVLLDVRMPGMNGIEATRKMMRFDPDLRIIAISASIEEPIPSKLLQAGASGFLTKGAGVEEMERAIRSVLTGKRFLSPAVAEMLALKVVALDEDRPFEHLSDREMQVLIMVTSGEKIQDISDQLCLSPKTINSYRYRLFDKLGVTNDVEMTHLALKHCLVDNKNYV</sequence>
<keyword evidence="5" id="KW-0804">Transcription</keyword>
<dbReference type="InterPro" id="IPR039420">
    <property type="entry name" value="WalR-like"/>
</dbReference>
<dbReference type="AlphaFoldDB" id="A0A2V1GWK8"/>
<keyword evidence="1 6" id="KW-0597">Phosphoprotein</keyword>
<gene>
    <name evidence="9" type="ORF">DC094_12370</name>
</gene>
<dbReference type="RefSeq" id="WP_116687443.1">
    <property type="nucleotide sequence ID" value="NZ_CAWNYD010000004.1"/>
</dbReference>
<reference evidence="9 10" key="1">
    <citation type="submission" date="2018-04" db="EMBL/GenBank/DDBJ databases">
        <title>Thalassorhabdus spongiae gen. nov., sp. nov., isolated from a marine sponge in South-West Iceland.</title>
        <authorList>
            <person name="Knobloch S."/>
            <person name="Daussin A."/>
            <person name="Johannsson R."/>
            <person name="Marteinsson V.T."/>
        </authorList>
    </citation>
    <scope>NUCLEOTIDE SEQUENCE [LARGE SCALE GENOMIC DNA]</scope>
    <source>
        <strain evidence="9 10">Hp12</strain>
    </source>
</reference>
<dbReference type="PROSITE" id="PS50043">
    <property type="entry name" value="HTH_LUXR_2"/>
    <property type="match status" value="1"/>
</dbReference>
<feature type="modified residue" description="4-aspartylphosphate" evidence="6">
    <location>
        <position position="54"/>
    </location>
</feature>
<dbReference type="Pfam" id="PF00196">
    <property type="entry name" value="GerE"/>
    <property type="match status" value="1"/>
</dbReference>
<evidence type="ECO:0000256" key="6">
    <source>
        <dbReference type="PROSITE-ProRule" id="PRU00169"/>
    </source>
</evidence>
<dbReference type="PANTHER" id="PTHR43214:SF3">
    <property type="entry name" value="RESPONSE REGULATOR UVRY"/>
    <property type="match status" value="1"/>
</dbReference>